<organism evidence="3 4">
    <name type="scientific">Pseudocercospora fuligena</name>
    <dbReference type="NCBI Taxonomy" id="685502"/>
    <lineage>
        <taxon>Eukaryota</taxon>
        <taxon>Fungi</taxon>
        <taxon>Dikarya</taxon>
        <taxon>Ascomycota</taxon>
        <taxon>Pezizomycotina</taxon>
        <taxon>Dothideomycetes</taxon>
        <taxon>Dothideomycetidae</taxon>
        <taxon>Mycosphaerellales</taxon>
        <taxon>Mycosphaerellaceae</taxon>
        <taxon>Pseudocercospora</taxon>
    </lineage>
</organism>
<name>A0A8H6RRS3_9PEZI</name>
<dbReference type="Proteomes" id="UP000660729">
    <property type="component" value="Unassembled WGS sequence"/>
</dbReference>
<reference evidence="3" key="1">
    <citation type="submission" date="2020-04" db="EMBL/GenBank/DDBJ databases">
        <title>Draft genome resource of the tomato pathogen Pseudocercospora fuligena.</title>
        <authorList>
            <person name="Zaccaron A."/>
        </authorList>
    </citation>
    <scope>NUCLEOTIDE SEQUENCE</scope>
    <source>
        <strain evidence="3">PF001</strain>
    </source>
</reference>
<evidence type="ECO:0000256" key="1">
    <source>
        <dbReference type="SAM" id="Phobius"/>
    </source>
</evidence>
<dbReference type="AlphaFoldDB" id="A0A8H6RRS3"/>
<feature type="transmembrane region" description="Helical" evidence="1">
    <location>
        <begin position="422"/>
        <end position="442"/>
    </location>
</feature>
<comment type="caution">
    <text evidence="3">The sequence shown here is derived from an EMBL/GenBank/DDBJ whole genome shotgun (WGS) entry which is preliminary data.</text>
</comment>
<proteinExistence type="predicted"/>
<dbReference type="Pfam" id="PF00026">
    <property type="entry name" value="Asp"/>
    <property type="match status" value="1"/>
</dbReference>
<accession>A0A8H6RRS3</accession>
<dbReference type="OrthoDB" id="4074350at2759"/>
<sequence length="452" mass="48747">MAATAVPGPISWSPSTYWDGNDGAWNSFLVQVGTPAQSSRVLPSTTGQEFWIPVPDGCTAASPDDPGYCGFLRGALPVDGTKSSGPATKESSTWNVIGVYTLDAQELDLGYGGNGFHGRDTVVWVNASTSPKLTQQVVAGIADPDWWVGLAGLGSKASNFTNFNNPLPSYLSNLVDQDRIPSLSWGYTAGASYRDRAQASLTLGGYDTNCFEGHRLFIEMNADNSRSLQVAVIKNLAENPLNSTENPLPTATFHIIDATVPHIWLPDDSIEAFVAAFGLTYDNVTDLFLVSDTMHEKLLELNTTITFVLSDSTTAAVEGTQNIVLPYAAFDLQASYPFYQNSTNYFPVRRAANDTQYTIGRTLLQEAYLIADHARNNFTIAQASFDNIETQSLVEIFKPAASNTTGEKQLADRSSGISGGTIGSVVVSAVAAVAITAILIWFSMFRKKKRES</sequence>
<protein>
    <recommendedName>
        <fullName evidence="2">Peptidase A1 domain-containing protein</fullName>
    </recommendedName>
</protein>
<evidence type="ECO:0000313" key="4">
    <source>
        <dbReference type="Proteomes" id="UP000660729"/>
    </source>
</evidence>
<dbReference type="SUPFAM" id="SSF50630">
    <property type="entry name" value="Acid proteases"/>
    <property type="match status" value="1"/>
</dbReference>
<gene>
    <name evidence="3" type="ORF">HII31_01406</name>
</gene>
<evidence type="ECO:0000259" key="2">
    <source>
        <dbReference type="PROSITE" id="PS51767"/>
    </source>
</evidence>
<evidence type="ECO:0000313" key="3">
    <source>
        <dbReference type="EMBL" id="KAF7197251.1"/>
    </source>
</evidence>
<dbReference type="InterPro" id="IPR021109">
    <property type="entry name" value="Peptidase_aspartic_dom_sf"/>
</dbReference>
<feature type="domain" description="Peptidase A1" evidence="2">
    <location>
        <begin position="26"/>
        <end position="381"/>
    </location>
</feature>
<dbReference type="InterPro" id="IPR033121">
    <property type="entry name" value="PEPTIDASE_A1"/>
</dbReference>
<keyword evidence="1" id="KW-0472">Membrane</keyword>
<keyword evidence="1" id="KW-1133">Transmembrane helix</keyword>
<dbReference type="PROSITE" id="PS51767">
    <property type="entry name" value="PEPTIDASE_A1"/>
    <property type="match status" value="1"/>
</dbReference>
<dbReference type="EMBL" id="JABCIY010000018">
    <property type="protein sequence ID" value="KAF7197251.1"/>
    <property type="molecule type" value="Genomic_DNA"/>
</dbReference>
<dbReference type="Gene3D" id="2.40.70.10">
    <property type="entry name" value="Acid Proteases"/>
    <property type="match status" value="2"/>
</dbReference>
<keyword evidence="4" id="KW-1185">Reference proteome</keyword>
<keyword evidence="1" id="KW-0812">Transmembrane</keyword>